<reference evidence="2 3" key="1">
    <citation type="submission" date="2023-05" db="EMBL/GenBank/DDBJ databases">
        <title>Pseudoalteromonas ardens sp. nov., Pseudoalteromonas obscura sp. nov., and Pseudoalteromonas umbrosa sp. nov., isolated from the coral Montipora capitata.</title>
        <authorList>
            <person name="Thomas E.M."/>
            <person name="Smith E.M."/>
            <person name="Papke E."/>
            <person name="Shlafstein M.D."/>
            <person name="Oline D.K."/>
            <person name="Videau P."/>
            <person name="Saw J.H."/>
            <person name="Strangman W.K."/>
            <person name="Ushijima B."/>
        </authorList>
    </citation>
    <scope>NUCLEOTIDE SEQUENCE [LARGE SCALE GENOMIC DNA]</scope>
    <source>
        <strain evidence="2 3">P94</strain>
    </source>
</reference>
<evidence type="ECO:0008006" key="4">
    <source>
        <dbReference type="Google" id="ProtNLM"/>
    </source>
</evidence>
<name>A0ABT7ES80_9GAMM</name>
<dbReference type="RefSeq" id="WP_284138560.1">
    <property type="nucleotide sequence ID" value="NZ_JASJUT010000013.1"/>
</dbReference>
<organism evidence="2 3">
    <name type="scientific">Pseudoalteromonas obscura</name>
    <dbReference type="NCBI Taxonomy" id="3048491"/>
    <lineage>
        <taxon>Bacteria</taxon>
        <taxon>Pseudomonadati</taxon>
        <taxon>Pseudomonadota</taxon>
        <taxon>Gammaproteobacteria</taxon>
        <taxon>Alteromonadales</taxon>
        <taxon>Pseudoalteromonadaceae</taxon>
        <taxon>Pseudoalteromonas</taxon>
    </lineage>
</organism>
<dbReference type="EMBL" id="JASJUT010000013">
    <property type="protein sequence ID" value="MDK2597930.1"/>
    <property type="molecule type" value="Genomic_DNA"/>
</dbReference>
<protein>
    <recommendedName>
        <fullName evidence="4">SAP domain-containing protein</fullName>
    </recommendedName>
</protein>
<keyword evidence="3" id="KW-1185">Reference proteome</keyword>
<dbReference type="Proteomes" id="UP001231915">
    <property type="component" value="Unassembled WGS sequence"/>
</dbReference>
<keyword evidence="1" id="KW-1133">Transmembrane helix</keyword>
<evidence type="ECO:0000256" key="1">
    <source>
        <dbReference type="SAM" id="Phobius"/>
    </source>
</evidence>
<keyword evidence="1" id="KW-0812">Transmembrane</keyword>
<feature type="transmembrane region" description="Helical" evidence="1">
    <location>
        <begin position="472"/>
        <end position="489"/>
    </location>
</feature>
<proteinExistence type="predicted"/>
<feature type="transmembrane region" description="Helical" evidence="1">
    <location>
        <begin position="416"/>
        <end position="437"/>
    </location>
</feature>
<accession>A0ABT7ES80</accession>
<sequence length="490" mass="55984">MDYDFFKTSSGKYSAKKMPAPKTSIVKIKDETDQDEFREDLRDYKPRTEQEFIQCYENFYDSELAYDIEIETLEEVLLANRKNWLGKHKWLSTYWEELINTIEGLEDFKPKLNKGYVLYDKYEAEELLETGVFESSSELSLEQWQISFKKHKVGPLREFAEEAGIEPKQKKAELVEQLAQKQFDKEIQLDIDHSLLLKPKVQFYESIDFVINAYLQDIKSGLDSFDYPEYFKASVWSEVALNHTVIDIESFAKAQMLEAGCDFDEPLSGIELSATSSPQFEISITSTVTEQSSQRLSKPQKIAFEYKDSKGNITFREIRLDEVESGDSVNLKGFCYLRNTARTFRADRIEGGITVVETGEYIPLNEFLLKHDINLLSTVSNSAKSKPEETIAYVGKPKEIITSEQMEVSLKKVGTFIWSLINWGLGVFAGLGAVAALFVDGNLFGAFWLMLACSAVLPPLKEKISNTYIISNWKGVMLWFIGFSLFGATL</sequence>
<gene>
    <name evidence="2" type="ORF">QNM18_22960</name>
</gene>
<feature type="transmembrane region" description="Helical" evidence="1">
    <location>
        <begin position="443"/>
        <end position="460"/>
    </location>
</feature>
<comment type="caution">
    <text evidence="2">The sequence shown here is derived from an EMBL/GenBank/DDBJ whole genome shotgun (WGS) entry which is preliminary data.</text>
</comment>
<keyword evidence="1" id="KW-0472">Membrane</keyword>
<evidence type="ECO:0000313" key="2">
    <source>
        <dbReference type="EMBL" id="MDK2597930.1"/>
    </source>
</evidence>
<evidence type="ECO:0000313" key="3">
    <source>
        <dbReference type="Proteomes" id="UP001231915"/>
    </source>
</evidence>